<reference evidence="2 3" key="1">
    <citation type="submission" date="2017-02" db="EMBL/GenBank/DDBJ databases">
        <authorList>
            <person name="Peterson S.W."/>
        </authorList>
    </citation>
    <scope>NUCLEOTIDE SEQUENCE [LARGE SCALE GENOMIC DNA]</scope>
    <source>
        <strain evidence="2">159469</strain>
    </source>
</reference>
<dbReference type="PANTHER" id="PTHR36110:SF3">
    <property type="entry name" value="VOC DOMAIN-CONTAINING PROTEIN"/>
    <property type="match status" value="1"/>
</dbReference>
<dbReference type="PROSITE" id="PS51819">
    <property type="entry name" value="VOC"/>
    <property type="match status" value="2"/>
</dbReference>
<comment type="caution">
    <text evidence="2">The sequence shown here is derived from an EMBL/GenBank/DDBJ whole genome shotgun (WGS) entry which is preliminary data.</text>
</comment>
<dbReference type="Pfam" id="PF00903">
    <property type="entry name" value="Glyoxalase"/>
    <property type="match status" value="1"/>
</dbReference>
<dbReference type="SUPFAM" id="SSF54593">
    <property type="entry name" value="Glyoxalase/Bleomycin resistance protein/Dihydroxybiphenyl dioxygenase"/>
    <property type="match status" value="1"/>
</dbReference>
<name>A0A252CEX7_9LACT</name>
<keyword evidence="2" id="KW-0223">Dioxygenase</keyword>
<dbReference type="Gene3D" id="3.10.180.10">
    <property type="entry name" value="2,3-Dihydroxybiphenyl 1,2-Dioxygenase, domain 1"/>
    <property type="match status" value="2"/>
</dbReference>
<evidence type="ECO:0000313" key="2">
    <source>
        <dbReference type="EMBL" id="OUK05102.1"/>
    </source>
</evidence>
<dbReference type="AlphaFoldDB" id="A0A252CEX7"/>
<dbReference type="GO" id="GO:0051213">
    <property type="term" value="F:dioxygenase activity"/>
    <property type="evidence" value="ECO:0007669"/>
    <property type="project" value="UniProtKB-KW"/>
</dbReference>
<evidence type="ECO:0000313" key="3">
    <source>
        <dbReference type="Proteomes" id="UP000194606"/>
    </source>
</evidence>
<dbReference type="InterPro" id="IPR029068">
    <property type="entry name" value="Glyas_Bleomycin-R_OHBP_Dase"/>
</dbReference>
<dbReference type="PANTHER" id="PTHR36110">
    <property type="entry name" value="RING-CLEAVING DIOXYGENASE MHQE-RELATED"/>
    <property type="match status" value="1"/>
</dbReference>
<sequence>MFENYVRHDIMKIRFTVVNNRSRKIIMTKLNSEFALGGIHHVTAITSSAQKTYDFFTNILGLRLAKFTVNQDDYDTYHLYFTDEEGNPGTDMTFFDFPGIGAGSHGINSIDRISFRVAQDISLEYWHQRFKAAAVPHGLVAERFGKKYLEFEDFDGQRYQLISDEKNQGVLAPGKPWQLSNVEVGHAIVGLGPVFIKLAEVNIIHQLLAEVFGFRKSATENNFTLFEVAKGGNGASIIIDQDKEAQRAYQGYGTVHHVAFRTANPDTLRYWIERVKSYMMPHSGLVERFYFSSEYVNVAPGVLFEIATDTPGIAALDMVRSGQAKVGSYEEALVTSGFWIDETSDEAGLSLSLPPHLFPGAEAEKARTAAALRRLDTSDAFRDRKLEPLWTMEKIKERRIGRKNESI</sequence>
<evidence type="ECO:0000259" key="1">
    <source>
        <dbReference type="PROSITE" id="PS51819"/>
    </source>
</evidence>
<accession>A0A252CEX7</accession>
<proteinExistence type="predicted"/>
<dbReference type="InterPro" id="IPR052537">
    <property type="entry name" value="Extradiol_RC_dioxygenase"/>
</dbReference>
<feature type="domain" description="VOC" evidence="1">
    <location>
        <begin position="190"/>
        <end position="309"/>
    </location>
</feature>
<dbReference type="InterPro" id="IPR037523">
    <property type="entry name" value="VOC_core"/>
</dbReference>
<dbReference type="EMBL" id="MUIZ01000002">
    <property type="protein sequence ID" value="OUK05102.1"/>
    <property type="molecule type" value="Genomic_DNA"/>
</dbReference>
<feature type="domain" description="VOC" evidence="1">
    <location>
        <begin position="38"/>
        <end position="164"/>
    </location>
</feature>
<keyword evidence="2" id="KW-0560">Oxidoreductase</keyword>
<dbReference type="InterPro" id="IPR004360">
    <property type="entry name" value="Glyas_Fos-R_dOase_dom"/>
</dbReference>
<protein>
    <submittedName>
        <fullName evidence="2">Ring-cleaving dioxygenase</fullName>
    </submittedName>
</protein>
<dbReference type="Proteomes" id="UP000194606">
    <property type="component" value="Unassembled WGS sequence"/>
</dbReference>
<gene>
    <name evidence="2" type="ORF">BZZ03_04890</name>
</gene>
<organism evidence="2 3">
    <name type="scientific">Lactococcus petauri</name>
    <dbReference type="NCBI Taxonomy" id="1940789"/>
    <lineage>
        <taxon>Bacteria</taxon>
        <taxon>Bacillati</taxon>
        <taxon>Bacillota</taxon>
        <taxon>Bacilli</taxon>
        <taxon>Lactobacillales</taxon>
        <taxon>Streptococcaceae</taxon>
        <taxon>Lactococcus</taxon>
    </lineage>
</organism>